<sequence length="60" mass="6635">MSWSGYIPGGMLTPMKRPQEVIEEAVESSLGGDSIDPAEAAHEAIYELERLGYIIIHRGY</sequence>
<reference evidence="1 2" key="1">
    <citation type="submission" date="2015-06" db="EMBL/GenBank/DDBJ databases">
        <authorList>
            <person name="Alford R.F."/>
            <person name="Ferguson J.R."/>
            <person name="Griffin W.B."/>
            <person name="Guertin S.W."/>
            <person name="Mascioli J.B."/>
            <person name="Mishra N."/>
            <person name="Munoz M.J."/>
            <person name="Parrella L.E."/>
            <person name="Poss L.M."/>
            <person name="Ranjan D."/>
            <person name="Sack Q.V."/>
            <person name="Sentis A.J."/>
            <person name="Sopp T.K."/>
            <person name="Thomas A."/>
            <person name="Wienbar S.R."/>
            <person name="Woolford M."/>
            <person name="Forsyth K.S."/>
            <person name="Chandra V.M."/>
            <person name="Braun M.A."/>
            <person name="Jarvik J."/>
            <person name="Lopez A.J."/>
            <person name="Bradley K.W."/>
            <person name="Asai D.J."/>
            <person name="Bowman C.A."/>
            <person name="Russell D.A."/>
            <person name="Pope W.H."/>
            <person name="Jacobs-Sera D."/>
            <person name="Hendrix R.W."/>
            <person name="Hatfull G.F."/>
        </authorList>
    </citation>
    <scope>NUCLEOTIDE SEQUENCE [LARGE SCALE GENOMIC DNA]</scope>
</reference>
<dbReference type="KEGG" id="vg:26625923"/>
<dbReference type="RefSeq" id="YP_009198840.1">
    <property type="nucleotide sequence ID" value="NC_028802.1"/>
</dbReference>
<organism evidence="1 2">
    <name type="scientific">Mycobacterium phage UnionJack</name>
    <dbReference type="NCBI Taxonomy" id="1673876"/>
    <lineage>
        <taxon>Viruses</taxon>
        <taxon>Duplodnaviria</taxon>
        <taxon>Heunggongvirae</taxon>
        <taxon>Uroviricota</taxon>
        <taxon>Caudoviricetes</taxon>
        <taxon>Benedictvirus</taxon>
        <taxon>Benedictvirus unionjack</taxon>
    </lineage>
</organism>
<dbReference type="OrthoDB" id="36010at10239"/>
<dbReference type="EMBL" id="KT004677">
    <property type="protein sequence ID" value="AKU42420.1"/>
    <property type="molecule type" value="Genomic_DNA"/>
</dbReference>
<keyword evidence="2" id="KW-1185">Reference proteome</keyword>
<accession>A0A0K1LJW2</accession>
<evidence type="ECO:0000313" key="1">
    <source>
        <dbReference type="EMBL" id="AKU42420.1"/>
    </source>
</evidence>
<dbReference type="GeneID" id="26625923"/>
<evidence type="ECO:0000313" key="2">
    <source>
        <dbReference type="Proteomes" id="UP000202614"/>
    </source>
</evidence>
<protein>
    <submittedName>
        <fullName evidence="1">Uncharacterized protein</fullName>
    </submittedName>
</protein>
<proteinExistence type="predicted"/>
<name>A0A0K1LJW2_9CAUD</name>
<gene>
    <name evidence="1" type="ORF">UNIONJACK_68</name>
</gene>
<dbReference type="Proteomes" id="UP000202614">
    <property type="component" value="Segment"/>
</dbReference>